<accession>A0A165JTA0</accession>
<name>A0A165JTA0_EXIGL</name>
<organism evidence="1 2">
    <name type="scientific">Exidia glandulosa HHB12029</name>
    <dbReference type="NCBI Taxonomy" id="1314781"/>
    <lineage>
        <taxon>Eukaryota</taxon>
        <taxon>Fungi</taxon>
        <taxon>Dikarya</taxon>
        <taxon>Basidiomycota</taxon>
        <taxon>Agaricomycotina</taxon>
        <taxon>Agaricomycetes</taxon>
        <taxon>Auriculariales</taxon>
        <taxon>Exidiaceae</taxon>
        <taxon>Exidia</taxon>
    </lineage>
</organism>
<evidence type="ECO:0000313" key="2">
    <source>
        <dbReference type="Proteomes" id="UP000077266"/>
    </source>
</evidence>
<dbReference type="InParanoid" id="A0A165JTA0"/>
<dbReference type="EMBL" id="KV425959">
    <property type="protein sequence ID" value="KZV95300.1"/>
    <property type="molecule type" value="Genomic_DNA"/>
</dbReference>
<keyword evidence="2" id="KW-1185">Reference proteome</keyword>
<dbReference type="Proteomes" id="UP000077266">
    <property type="component" value="Unassembled WGS sequence"/>
</dbReference>
<evidence type="ECO:0000313" key="1">
    <source>
        <dbReference type="EMBL" id="KZV95300.1"/>
    </source>
</evidence>
<proteinExistence type="predicted"/>
<dbReference type="AlphaFoldDB" id="A0A165JTA0"/>
<reference evidence="1 2" key="1">
    <citation type="journal article" date="2016" name="Mol. Biol. Evol.">
        <title>Comparative Genomics of Early-Diverging Mushroom-Forming Fungi Provides Insights into the Origins of Lignocellulose Decay Capabilities.</title>
        <authorList>
            <person name="Nagy L.G."/>
            <person name="Riley R."/>
            <person name="Tritt A."/>
            <person name="Adam C."/>
            <person name="Daum C."/>
            <person name="Floudas D."/>
            <person name="Sun H."/>
            <person name="Yadav J.S."/>
            <person name="Pangilinan J."/>
            <person name="Larsson K.H."/>
            <person name="Matsuura K."/>
            <person name="Barry K."/>
            <person name="Labutti K."/>
            <person name="Kuo R."/>
            <person name="Ohm R.A."/>
            <person name="Bhattacharya S.S."/>
            <person name="Shirouzu T."/>
            <person name="Yoshinaga Y."/>
            <person name="Martin F.M."/>
            <person name="Grigoriev I.V."/>
            <person name="Hibbett D.S."/>
        </authorList>
    </citation>
    <scope>NUCLEOTIDE SEQUENCE [LARGE SCALE GENOMIC DNA]</scope>
    <source>
        <strain evidence="1 2">HHB12029</strain>
    </source>
</reference>
<sequence>MPTYIAAFSLCAWMPRSRPLFRVRRSGTWHFYFCCGWSLTGCFLAARRVPVYDATSVCCAGEFALLQMLFNASRLYSTPCLWYARGPLSCDTPFRVSLVRFLSESLPLCVPTALAFLPAQAFLCPRTNIYVRACHGSRCVRLCPLSLFTTSFAHRYCKLPVMYVLTLAERGLEHR</sequence>
<gene>
    <name evidence="1" type="ORF">EXIGLDRAFT_478253</name>
</gene>
<protein>
    <submittedName>
        <fullName evidence="1">Uncharacterized protein</fullName>
    </submittedName>
</protein>